<comment type="caution">
    <text evidence="10">The sequence shown here is derived from an EMBL/GenBank/DDBJ whole genome shotgun (WGS) entry which is preliminary data.</text>
</comment>
<evidence type="ECO:0000256" key="6">
    <source>
        <dbReference type="ARBA" id="ARBA00035191"/>
    </source>
</evidence>
<dbReference type="GO" id="GO:0006412">
    <property type="term" value="P:translation"/>
    <property type="evidence" value="ECO:0007669"/>
    <property type="project" value="InterPro"/>
</dbReference>
<sequence>MTPDQSLGLGSVFSSLDEQQAIKDVQQVMTHGYIHGHVHQHEDHMHIHGHIHNHDHQADRAREADTPPLETHGCVELNKDCDDIFCSELDDCYFGDCENPKVCDTVDCLSKDCVNTRCTNYQAHQDSDTSSVCEDELCSDKISEIECCEDPDCLKDTDAICDDPKCLESHDVLGHENNLCDTQSQRMAIFRSLLENVQRSVESSRKSKEDDGHQPTKKDESLFPTAMIYRYIFLTGATWCGSSKMIDEPGQQSLQSRLSQRCVKIAQLIVDDSTLLDHLIADHVNEEYSLDNRENLQHQAFQCEWYNCGFTNENYESFVSHLSTHKGLNEESCASTRSETVTSAPRGSPLLTPNSIVSSLGSPKTFVKKEEQSPSNGVSITQMEIKPKKSSCCQPVDPLYTCNWQIGTDINNEPIVCGKVHASDGDLQAHLQSDHIGSGKPQYDLLKSIRVPRTGESLTFAYSAPVLSGISIHDLPNSSFEKLGQYYIKKTANGYWPVYKKIQNTKVTTEIKRIEGNVGLFAKELLTGLSKIDSKKNAVKTCNLTGQVTIKGDFSEEIKHYLNKSVV</sequence>
<keyword evidence="7" id="KW-0479">Metal-binding</keyword>
<dbReference type="GO" id="GO:0005762">
    <property type="term" value="C:mitochondrial large ribosomal subunit"/>
    <property type="evidence" value="ECO:0007669"/>
    <property type="project" value="TreeGrafter"/>
</dbReference>
<protein>
    <recommendedName>
        <fullName evidence="6">Large ribosomal subunit protein mL49</fullName>
    </recommendedName>
</protein>
<dbReference type="GO" id="GO:0008270">
    <property type="term" value="F:zinc ion binding"/>
    <property type="evidence" value="ECO:0007669"/>
    <property type="project" value="UniProtKB-KW"/>
</dbReference>
<dbReference type="InterPro" id="IPR013087">
    <property type="entry name" value="Znf_C2H2_type"/>
</dbReference>
<evidence type="ECO:0000313" key="11">
    <source>
        <dbReference type="Proteomes" id="UP000244309"/>
    </source>
</evidence>
<evidence type="ECO:0000313" key="10">
    <source>
        <dbReference type="EMBL" id="PVH21599.1"/>
    </source>
</evidence>
<evidence type="ECO:0000256" key="1">
    <source>
        <dbReference type="ARBA" id="ARBA00004173"/>
    </source>
</evidence>
<comment type="similarity">
    <text evidence="2">Belongs to the mitochondrion-specific ribosomal protein mL49 family.</text>
</comment>
<feature type="region of interest" description="Disordered" evidence="8">
    <location>
        <begin position="334"/>
        <end position="354"/>
    </location>
</feature>
<reference evidence="10 11" key="1">
    <citation type="submission" date="2017-12" db="EMBL/GenBank/DDBJ databases">
        <title>Genome Sequence of a Multidrug-Resistant Candida haemulonii Isolate from a Patient with Chronic Leg Ulcers in Israel.</title>
        <authorList>
            <person name="Chow N.A."/>
            <person name="Gade L."/>
            <person name="Batra D."/>
            <person name="Rowe L.A."/>
            <person name="Ben-Ami R."/>
            <person name="Loparev V.N."/>
            <person name="Litvintseva A.P."/>
        </authorList>
    </citation>
    <scope>NUCLEOTIDE SEQUENCE [LARGE SCALE GENOMIC DNA]</scope>
    <source>
        <strain evidence="10 11">B11899</strain>
    </source>
</reference>
<name>A0A2V1AUX2_9ASCO</name>
<proteinExistence type="inferred from homology"/>
<evidence type="ECO:0000256" key="8">
    <source>
        <dbReference type="SAM" id="MobiDB-lite"/>
    </source>
</evidence>
<keyword evidence="7" id="KW-0863">Zinc-finger</keyword>
<gene>
    <name evidence="10" type="ORF">CXQ85_000581</name>
</gene>
<keyword evidence="11" id="KW-1185">Reference proteome</keyword>
<dbReference type="InterPro" id="IPR007740">
    <property type="entry name" value="Ribosomal_mL49"/>
</dbReference>
<evidence type="ECO:0000256" key="3">
    <source>
        <dbReference type="ARBA" id="ARBA00022980"/>
    </source>
</evidence>
<dbReference type="Pfam" id="PF05046">
    <property type="entry name" value="Img2"/>
    <property type="match status" value="1"/>
</dbReference>
<keyword evidence="4" id="KW-0496">Mitochondrion</keyword>
<dbReference type="Gene3D" id="3.30.780.10">
    <property type="entry name" value="SUI1-like domain"/>
    <property type="match status" value="1"/>
</dbReference>
<evidence type="ECO:0000259" key="9">
    <source>
        <dbReference type="PROSITE" id="PS50157"/>
    </source>
</evidence>
<dbReference type="GO" id="GO:0003735">
    <property type="term" value="F:structural constituent of ribosome"/>
    <property type="evidence" value="ECO:0007669"/>
    <property type="project" value="InterPro"/>
</dbReference>
<organism evidence="10 11">
    <name type="scientific">Candidozyma haemuli</name>
    <dbReference type="NCBI Taxonomy" id="45357"/>
    <lineage>
        <taxon>Eukaryota</taxon>
        <taxon>Fungi</taxon>
        <taxon>Dikarya</taxon>
        <taxon>Ascomycota</taxon>
        <taxon>Saccharomycotina</taxon>
        <taxon>Pichiomycetes</taxon>
        <taxon>Metschnikowiaceae</taxon>
        <taxon>Candidozyma</taxon>
    </lineage>
</organism>
<evidence type="ECO:0000256" key="2">
    <source>
        <dbReference type="ARBA" id="ARBA00005677"/>
    </source>
</evidence>
<evidence type="ECO:0000256" key="5">
    <source>
        <dbReference type="ARBA" id="ARBA00023274"/>
    </source>
</evidence>
<evidence type="ECO:0000256" key="4">
    <source>
        <dbReference type="ARBA" id="ARBA00023128"/>
    </source>
</evidence>
<dbReference type="AlphaFoldDB" id="A0A2V1AUX2"/>
<accession>A0A2V1AUX2</accession>
<dbReference type="PANTHER" id="PTHR13477:SF0">
    <property type="entry name" value="LARGE RIBOSOMAL SUBUNIT PROTEIN ML49"/>
    <property type="match status" value="1"/>
</dbReference>
<feature type="domain" description="C2H2-type" evidence="9">
    <location>
        <begin position="301"/>
        <end position="330"/>
    </location>
</feature>
<comment type="subcellular location">
    <subcellularLocation>
        <location evidence="1">Mitochondrion</location>
    </subcellularLocation>
</comment>
<dbReference type="RefSeq" id="XP_025342539.1">
    <property type="nucleotide sequence ID" value="XM_025484324.1"/>
</dbReference>
<dbReference type="Proteomes" id="UP000244309">
    <property type="component" value="Unassembled WGS sequence"/>
</dbReference>
<dbReference type="VEuPathDB" id="FungiDB:CXQ85_000581"/>
<dbReference type="STRING" id="45357.A0A2V1AUX2"/>
<dbReference type="PANTHER" id="PTHR13477">
    <property type="entry name" value="MITOCHONDRIAL 39S RIBOSOMAL PROTEIN L49"/>
    <property type="match status" value="1"/>
</dbReference>
<dbReference type="PROSITE" id="PS50157">
    <property type="entry name" value="ZINC_FINGER_C2H2_2"/>
    <property type="match status" value="1"/>
</dbReference>
<keyword evidence="3" id="KW-0689">Ribosomal protein</keyword>
<keyword evidence="7" id="KW-0862">Zinc</keyword>
<evidence type="ECO:0000256" key="7">
    <source>
        <dbReference type="PROSITE-ProRule" id="PRU00042"/>
    </source>
</evidence>
<dbReference type="GeneID" id="37005914"/>
<dbReference type="EMBL" id="PKFO01000005">
    <property type="protein sequence ID" value="PVH21599.1"/>
    <property type="molecule type" value="Genomic_DNA"/>
</dbReference>
<keyword evidence="5" id="KW-0687">Ribonucleoprotein</keyword>
<dbReference type="OrthoDB" id="19439at2759"/>
<dbReference type="Gene3D" id="6.10.140.370">
    <property type="match status" value="1"/>
</dbReference>